<name>A0ABT9A4G2_9SPHN</name>
<dbReference type="Gene3D" id="3.40.50.720">
    <property type="entry name" value="NAD(P)-binding Rossmann-like Domain"/>
    <property type="match status" value="1"/>
</dbReference>
<keyword evidence="3" id="KW-1185">Reference proteome</keyword>
<dbReference type="RefSeq" id="WP_304562077.1">
    <property type="nucleotide sequence ID" value="NZ_JAUQSZ010000010.1"/>
</dbReference>
<dbReference type="Pfam" id="PF01370">
    <property type="entry name" value="Epimerase"/>
    <property type="match status" value="1"/>
</dbReference>
<dbReference type="EMBL" id="JAUQSZ010000010">
    <property type="protein sequence ID" value="MDO7843622.1"/>
    <property type="molecule type" value="Genomic_DNA"/>
</dbReference>
<sequence>MRVFVIGATGFIGSHVAKHLATCGHEVVGFARNEAGAAKVRAAGHDVFVGDVDDADGLVHAASQTDATIFAAQLSLEEEHRTVGLLLESYRDTNKTFIMTSGTGVIGQRTRGAWSEDSFAEDDPIDPPRSIAMRVASENLVRASVSSGMRGIVVRPPMVWGDGQGPHIELIVESVRKTGAACYIGAGLNMYSNVNVDDLSDLYGLLLENGSAGALYHAVGGELNNRCLAEFVARRLGCQTRSITMDEATELWGKFATVIVMGASSRSRSPRARAELGWQPTRPDIIEYILSDPTGGCGA</sequence>
<evidence type="ECO:0000313" key="3">
    <source>
        <dbReference type="Proteomes" id="UP001176468"/>
    </source>
</evidence>
<dbReference type="Proteomes" id="UP001176468">
    <property type="component" value="Unassembled WGS sequence"/>
</dbReference>
<dbReference type="PANTHER" id="PTHR48079:SF6">
    <property type="entry name" value="NAD(P)-BINDING DOMAIN-CONTAINING PROTEIN-RELATED"/>
    <property type="match status" value="1"/>
</dbReference>
<protein>
    <submittedName>
        <fullName evidence="2">NAD(P)H-binding protein</fullName>
    </submittedName>
</protein>
<dbReference type="InterPro" id="IPR051783">
    <property type="entry name" value="NAD(P)-dependent_oxidoreduct"/>
</dbReference>
<accession>A0ABT9A4G2</accession>
<dbReference type="InterPro" id="IPR001509">
    <property type="entry name" value="Epimerase_deHydtase"/>
</dbReference>
<dbReference type="SUPFAM" id="SSF51735">
    <property type="entry name" value="NAD(P)-binding Rossmann-fold domains"/>
    <property type="match status" value="1"/>
</dbReference>
<comment type="caution">
    <text evidence="2">The sequence shown here is derived from an EMBL/GenBank/DDBJ whole genome shotgun (WGS) entry which is preliminary data.</text>
</comment>
<reference evidence="2" key="1">
    <citation type="submission" date="2023-07" db="EMBL/GenBank/DDBJ databases">
        <authorList>
            <person name="Kim M.K."/>
        </authorList>
    </citation>
    <scope>NUCLEOTIDE SEQUENCE</scope>
    <source>
        <strain evidence="2">CA1-15</strain>
    </source>
</reference>
<organism evidence="2 3">
    <name type="scientific">Sphingomonas immobilis</name>
    <dbReference type="NCBI Taxonomy" id="3063997"/>
    <lineage>
        <taxon>Bacteria</taxon>
        <taxon>Pseudomonadati</taxon>
        <taxon>Pseudomonadota</taxon>
        <taxon>Alphaproteobacteria</taxon>
        <taxon>Sphingomonadales</taxon>
        <taxon>Sphingomonadaceae</taxon>
        <taxon>Sphingomonas</taxon>
    </lineage>
</organism>
<proteinExistence type="predicted"/>
<dbReference type="PANTHER" id="PTHR48079">
    <property type="entry name" value="PROTEIN YEEZ"/>
    <property type="match status" value="1"/>
</dbReference>
<gene>
    <name evidence="2" type="ORF">Q5H94_14910</name>
</gene>
<evidence type="ECO:0000313" key="2">
    <source>
        <dbReference type="EMBL" id="MDO7843622.1"/>
    </source>
</evidence>
<dbReference type="InterPro" id="IPR036291">
    <property type="entry name" value="NAD(P)-bd_dom_sf"/>
</dbReference>
<evidence type="ECO:0000259" key="1">
    <source>
        <dbReference type="Pfam" id="PF01370"/>
    </source>
</evidence>
<feature type="domain" description="NAD-dependent epimerase/dehydratase" evidence="1">
    <location>
        <begin position="3"/>
        <end position="213"/>
    </location>
</feature>